<dbReference type="InterPro" id="IPR019993">
    <property type="entry name" value="RecB_nuclease_TM0106_put"/>
</dbReference>
<feature type="non-terminal residue" evidence="3">
    <location>
        <position position="1"/>
    </location>
</feature>
<protein>
    <recommendedName>
        <fullName evidence="2">YprB ribonuclease H-like domain-containing protein</fullName>
    </recommendedName>
</protein>
<dbReference type="InterPro" id="IPR012337">
    <property type="entry name" value="RNaseH-like_sf"/>
</dbReference>
<dbReference type="EMBL" id="UINC01057522">
    <property type="protein sequence ID" value="SVB78765.1"/>
    <property type="molecule type" value="Genomic_DNA"/>
</dbReference>
<evidence type="ECO:0000259" key="2">
    <source>
        <dbReference type="Pfam" id="PF13482"/>
    </source>
</evidence>
<proteinExistence type="predicted"/>
<dbReference type="InterPro" id="IPR038720">
    <property type="entry name" value="YprB_RNase_H-like_dom"/>
</dbReference>
<feature type="region of interest" description="Disordered" evidence="1">
    <location>
        <begin position="1"/>
        <end position="22"/>
    </location>
</feature>
<feature type="domain" description="YprB ribonuclease H-like" evidence="2">
    <location>
        <begin position="204"/>
        <end position="380"/>
    </location>
</feature>
<sequence length="388" mass="44878">EDGYVAGDIKSGAGEEGVEDDRRPKKHYAVQLALYTDILERKGLSRKREPFVWDIHGDEVTYELDELTGKRNPTTLWNIYQGTLDEARRNISNPENSSPAYSSICKLCHWRTECMNTLERSDDLTLLPDLGRSKREEIIDRIATVDDLANIEIEQFIDGRNTIFRGIGIKSLEKFKARADLIKSNNAEPYLTEPIALPDSERELFFDIEVDSMQNFCYLHGFVERSNGDNNTEKYVAFFSDDLSPEAEEQAFANAWQYISGNQPCAIYIYSKYERTFWRKLQSKYSSVCSKEAIETLFNPDNTIDLLYVVGKYTVWPTRDHTLKTLAQSLDFKWRDTDPSGAASIEWFQRWSESKDPKIKQRILEYNEDDCLATRVLLDKIKTLDTIN</sequence>
<dbReference type="Gene3D" id="3.90.320.10">
    <property type="match status" value="1"/>
</dbReference>
<evidence type="ECO:0000256" key="1">
    <source>
        <dbReference type="SAM" id="MobiDB-lite"/>
    </source>
</evidence>
<accession>A0A382GV78</accession>
<dbReference type="Pfam" id="PF13482">
    <property type="entry name" value="RNase_H_2"/>
    <property type="match status" value="1"/>
</dbReference>
<reference evidence="3" key="1">
    <citation type="submission" date="2018-05" db="EMBL/GenBank/DDBJ databases">
        <authorList>
            <person name="Lanie J.A."/>
            <person name="Ng W.-L."/>
            <person name="Kazmierczak K.M."/>
            <person name="Andrzejewski T.M."/>
            <person name="Davidsen T.M."/>
            <person name="Wayne K.J."/>
            <person name="Tettelin H."/>
            <person name="Glass J.I."/>
            <person name="Rusch D."/>
            <person name="Podicherti R."/>
            <person name="Tsui H.-C.T."/>
            <person name="Winkler M.E."/>
        </authorList>
    </citation>
    <scope>NUCLEOTIDE SEQUENCE</scope>
</reference>
<dbReference type="AlphaFoldDB" id="A0A382GV78"/>
<dbReference type="NCBIfam" id="TIGR03491">
    <property type="entry name" value="TM0106 family RecB-like putative nuclease"/>
    <property type="match status" value="1"/>
</dbReference>
<name>A0A382GV78_9ZZZZ</name>
<evidence type="ECO:0000313" key="3">
    <source>
        <dbReference type="EMBL" id="SVB78765.1"/>
    </source>
</evidence>
<dbReference type="SUPFAM" id="SSF53098">
    <property type="entry name" value="Ribonuclease H-like"/>
    <property type="match status" value="1"/>
</dbReference>
<organism evidence="3">
    <name type="scientific">marine metagenome</name>
    <dbReference type="NCBI Taxonomy" id="408172"/>
    <lineage>
        <taxon>unclassified sequences</taxon>
        <taxon>metagenomes</taxon>
        <taxon>ecological metagenomes</taxon>
    </lineage>
</organism>
<gene>
    <name evidence="3" type="ORF">METZ01_LOCUS231619</name>
</gene>
<dbReference type="InterPro" id="IPR011604">
    <property type="entry name" value="PDDEXK-like_dom_sf"/>
</dbReference>